<dbReference type="EMBL" id="FPHG01000012">
    <property type="protein sequence ID" value="SFV51812.1"/>
    <property type="molecule type" value="Genomic_DNA"/>
</dbReference>
<name>A0A1W1BE73_9ZZZZ</name>
<keyword evidence="2" id="KW-0472">Membrane</keyword>
<feature type="transmembrane region" description="Helical" evidence="2">
    <location>
        <begin position="12"/>
        <end position="38"/>
    </location>
</feature>
<organism evidence="3">
    <name type="scientific">hydrothermal vent metagenome</name>
    <dbReference type="NCBI Taxonomy" id="652676"/>
    <lineage>
        <taxon>unclassified sequences</taxon>
        <taxon>metagenomes</taxon>
        <taxon>ecological metagenomes</taxon>
    </lineage>
</organism>
<keyword evidence="1" id="KW-0175">Coiled coil</keyword>
<gene>
    <name evidence="3" type="ORF">MNB_SV-9-1386</name>
</gene>
<dbReference type="AlphaFoldDB" id="A0A1W1BE73"/>
<proteinExistence type="predicted"/>
<evidence type="ECO:0000256" key="2">
    <source>
        <dbReference type="SAM" id="Phobius"/>
    </source>
</evidence>
<accession>A0A1W1BE73</accession>
<keyword evidence="2" id="KW-0812">Transmembrane</keyword>
<feature type="coiled-coil region" evidence="1">
    <location>
        <begin position="49"/>
        <end position="76"/>
    </location>
</feature>
<protein>
    <submittedName>
        <fullName evidence="3">Uncharacterized protein</fullName>
    </submittedName>
</protein>
<evidence type="ECO:0000313" key="3">
    <source>
        <dbReference type="EMBL" id="SFV51812.1"/>
    </source>
</evidence>
<evidence type="ECO:0000256" key="1">
    <source>
        <dbReference type="SAM" id="Coils"/>
    </source>
</evidence>
<keyword evidence="2" id="KW-1133">Transmembrane helix</keyword>
<sequence>MQKQRVKREPNGISLGLFFKTIFIMGIVVFFSVIKIYLANQIYYESRRINYIQREVSALEEENVMLQNQLQAQKFKNCVSDVSFYAEFEDEETP</sequence>
<reference evidence="3" key="1">
    <citation type="submission" date="2016-10" db="EMBL/GenBank/DDBJ databases">
        <authorList>
            <person name="de Groot N.N."/>
        </authorList>
    </citation>
    <scope>NUCLEOTIDE SEQUENCE</scope>
</reference>